<evidence type="ECO:0000313" key="3">
    <source>
        <dbReference type="WBParaSite" id="EgrG_000227500"/>
    </source>
</evidence>
<proteinExistence type="predicted"/>
<reference evidence="1" key="2">
    <citation type="submission" date="2014-06" db="EMBL/GenBank/DDBJ databases">
        <authorList>
            <person name="Aslett M."/>
        </authorList>
    </citation>
    <scope>NUCLEOTIDE SEQUENCE</scope>
</reference>
<accession>A0A068WNL1</accession>
<dbReference type="AlphaFoldDB" id="A0A068WNL1"/>
<reference evidence="3" key="3">
    <citation type="submission" date="2020-10" db="UniProtKB">
        <authorList>
            <consortium name="WormBaseParasite"/>
        </authorList>
    </citation>
    <scope>IDENTIFICATION</scope>
</reference>
<evidence type="ECO:0000313" key="1">
    <source>
        <dbReference type="EMBL" id="CDS20079.1"/>
    </source>
</evidence>
<dbReference type="EMBL" id="LK028580">
    <property type="protein sequence ID" value="CDS20079.1"/>
    <property type="molecule type" value="Genomic_DNA"/>
</dbReference>
<dbReference type="WBParaSite" id="EgrG_000227500">
    <property type="protein sequence ID" value="EgrG_000227500"/>
    <property type="gene ID" value="EgrG_000227500"/>
</dbReference>
<reference evidence="1 2" key="1">
    <citation type="journal article" date="2013" name="Nature">
        <title>The genomes of four tapeworm species reveal adaptations to parasitism.</title>
        <authorList>
            <person name="Tsai I.J."/>
            <person name="Zarowiecki M."/>
            <person name="Holroyd N."/>
            <person name="Garciarrubio A."/>
            <person name="Sanchez-Flores A."/>
            <person name="Brooks K.L."/>
            <person name="Tracey A."/>
            <person name="Bobes R.J."/>
            <person name="Fragoso G."/>
            <person name="Sciutto E."/>
            <person name="Aslett M."/>
            <person name="Beasley H."/>
            <person name="Bennett H.M."/>
            <person name="Cai J."/>
            <person name="Camicia F."/>
            <person name="Clark R."/>
            <person name="Cucher M."/>
            <person name="De Silva N."/>
            <person name="Day T.A."/>
            <person name="Deplazes P."/>
            <person name="Estrada K."/>
            <person name="Fernandez C."/>
            <person name="Holland P.W."/>
            <person name="Hou J."/>
            <person name="Hu S."/>
            <person name="Huckvale T."/>
            <person name="Hung S.S."/>
            <person name="Kamenetzky L."/>
            <person name="Keane J.A."/>
            <person name="Kiss F."/>
            <person name="Koziol U."/>
            <person name="Lambert O."/>
            <person name="Liu K."/>
            <person name="Luo X."/>
            <person name="Luo Y."/>
            <person name="Macchiaroli N."/>
            <person name="Nichol S."/>
            <person name="Paps J."/>
            <person name="Parkinson J."/>
            <person name="Pouchkina-Stantcheva N."/>
            <person name="Riddiford N."/>
            <person name="Rosenzvit M."/>
            <person name="Salinas G."/>
            <person name="Wasmuth J.D."/>
            <person name="Zamanian M."/>
            <person name="Zheng Y."/>
            <person name="Cai X."/>
            <person name="Soberon X."/>
            <person name="Olson P.D."/>
            <person name="Laclette J.P."/>
            <person name="Brehm K."/>
            <person name="Berriman M."/>
            <person name="Garciarrubio A."/>
            <person name="Bobes R.J."/>
            <person name="Fragoso G."/>
            <person name="Sanchez-Flores A."/>
            <person name="Estrada K."/>
            <person name="Cevallos M.A."/>
            <person name="Morett E."/>
            <person name="Gonzalez V."/>
            <person name="Portillo T."/>
            <person name="Ochoa-Leyva A."/>
            <person name="Jose M.V."/>
            <person name="Sciutto E."/>
            <person name="Landa A."/>
            <person name="Jimenez L."/>
            <person name="Valdes V."/>
            <person name="Carrero J.C."/>
            <person name="Larralde C."/>
            <person name="Morales-Montor J."/>
            <person name="Limon-Lason J."/>
            <person name="Soberon X."/>
            <person name="Laclette J.P."/>
        </authorList>
    </citation>
    <scope>NUCLEOTIDE SEQUENCE [LARGE SCALE GENOMIC DNA]</scope>
</reference>
<gene>
    <name evidence="1" type="ORF">EgrG_000227500</name>
</gene>
<sequence length="72" mass="8066">MDDVRFGSDIRILLPIEESSTKGSYGPPKKRKMPAWLQKNSKPSLDEICISGETLLKESSVPSHSLYFSKPN</sequence>
<evidence type="ECO:0000313" key="2">
    <source>
        <dbReference type="Proteomes" id="UP000492820"/>
    </source>
</evidence>
<name>A0A068WNL1_ECHGR</name>
<organism evidence="1">
    <name type="scientific">Echinococcus granulosus</name>
    <name type="common">Hydatid tapeworm</name>
    <dbReference type="NCBI Taxonomy" id="6210"/>
    <lineage>
        <taxon>Eukaryota</taxon>
        <taxon>Metazoa</taxon>
        <taxon>Spiralia</taxon>
        <taxon>Lophotrochozoa</taxon>
        <taxon>Platyhelminthes</taxon>
        <taxon>Cestoda</taxon>
        <taxon>Eucestoda</taxon>
        <taxon>Cyclophyllidea</taxon>
        <taxon>Taeniidae</taxon>
        <taxon>Echinococcus</taxon>
        <taxon>Echinococcus granulosus group</taxon>
    </lineage>
</organism>
<dbReference type="Proteomes" id="UP000492820">
    <property type="component" value="Unassembled WGS sequence"/>
</dbReference>
<protein>
    <submittedName>
        <fullName evidence="1 3">Expressed protein</fullName>
    </submittedName>
</protein>